<name>A0ABW3Y6T2_9FLAO</name>
<sequence>MRKFTFMIVGAMALILASFTVNFAGKTTTVLDDIDGTLLKSPAVIENNDGQFSVTFSVDQNVIVTNALIGESNEIFLLENGRSDVAKTVTLDLEPVNGKVETAFNNIYERNYDVATIEGLSVAAEPDKRPRGIIIWE</sequence>
<keyword evidence="3" id="KW-1185">Reference proteome</keyword>
<organism evidence="2 3">
    <name type="scientific">Namhaeicola litoreus</name>
    <dbReference type="NCBI Taxonomy" id="1052145"/>
    <lineage>
        <taxon>Bacteria</taxon>
        <taxon>Pseudomonadati</taxon>
        <taxon>Bacteroidota</taxon>
        <taxon>Flavobacteriia</taxon>
        <taxon>Flavobacteriales</taxon>
        <taxon>Flavobacteriaceae</taxon>
        <taxon>Namhaeicola</taxon>
    </lineage>
</organism>
<accession>A0ABW3Y6T2</accession>
<evidence type="ECO:0000313" key="3">
    <source>
        <dbReference type="Proteomes" id="UP001597201"/>
    </source>
</evidence>
<feature type="chain" id="PRO_5047147935" evidence="1">
    <location>
        <begin position="24"/>
        <end position="137"/>
    </location>
</feature>
<keyword evidence="1" id="KW-0732">Signal</keyword>
<evidence type="ECO:0000313" key="2">
    <source>
        <dbReference type="EMBL" id="MFD1316747.1"/>
    </source>
</evidence>
<reference evidence="3" key="1">
    <citation type="journal article" date="2019" name="Int. J. Syst. Evol. Microbiol.">
        <title>The Global Catalogue of Microorganisms (GCM) 10K type strain sequencing project: providing services to taxonomists for standard genome sequencing and annotation.</title>
        <authorList>
            <consortium name="The Broad Institute Genomics Platform"/>
            <consortium name="The Broad Institute Genome Sequencing Center for Infectious Disease"/>
            <person name="Wu L."/>
            <person name="Ma J."/>
        </authorList>
    </citation>
    <scope>NUCLEOTIDE SEQUENCE [LARGE SCALE GENOMIC DNA]</scope>
    <source>
        <strain evidence="3">CCUG 61485</strain>
    </source>
</reference>
<dbReference type="EMBL" id="JBHTMY010000004">
    <property type="protein sequence ID" value="MFD1316747.1"/>
    <property type="molecule type" value="Genomic_DNA"/>
</dbReference>
<protein>
    <submittedName>
        <fullName evidence="2">Uncharacterized protein</fullName>
    </submittedName>
</protein>
<comment type="caution">
    <text evidence="2">The sequence shown here is derived from an EMBL/GenBank/DDBJ whole genome shotgun (WGS) entry which is preliminary data.</text>
</comment>
<gene>
    <name evidence="2" type="ORF">ACFQ39_14070</name>
</gene>
<proteinExistence type="predicted"/>
<dbReference type="RefSeq" id="WP_377180092.1">
    <property type="nucleotide sequence ID" value="NZ_JBHTMY010000004.1"/>
</dbReference>
<feature type="signal peptide" evidence="1">
    <location>
        <begin position="1"/>
        <end position="23"/>
    </location>
</feature>
<evidence type="ECO:0000256" key="1">
    <source>
        <dbReference type="SAM" id="SignalP"/>
    </source>
</evidence>
<dbReference type="Proteomes" id="UP001597201">
    <property type="component" value="Unassembled WGS sequence"/>
</dbReference>